<organism evidence="1 2">
    <name type="scientific">Stichopus japonicus</name>
    <name type="common">Sea cucumber</name>
    <dbReference type="NCBI Taxonomy" id="307972"/>
    <lineage>
        <taxon>Eukaryota</taxon>
        <taxon>Metazoa</taxon>
        <taxon>Echinodermata</taxon>
        <taxon>Eleutherozoa</taxon>
        <taxon>Echinozoa</taxon>
        <taxon>Holothuroidea</taxon>
        <taxon>Aspidochirotacea</taxon>
        <taxon>Aspidochirotida</taxon>
        <taxon>Stichopodidae</taxon>
        <taxon>Apostichopus</taxon>
    </lineage>
</organism>
<comment type="caution">
    <text evidence="1">The sequence shown here is derived from an EMBL/GenBank/DDBJ whole genome shotgun (WGS) entry which is preliminary data.</text>
</comment>
<evidence type="ECO:0000313" key="1">
    <source>
        <dbReference type="EMBL" id="PIK42697.1"/>
    </source>
</evidence>
<gene>
    <name evidence="1" type="ORF">BSL78_20449</name>
</gene>
<evidence type="ECO:0000313" key="2">
    <source>
        <dbReference type="Proteomes" id="UP000230750"/>
    </source>
</evidence>
<protein>
    <submittedName>
        <fullName evidence="1">Uncharacterized protein</fullName>
    </submittedName>
</protein>
<dbReference type="AlphaFoldDB" id="A0A2G8K3W5"/>
<dbReference type="OrthoDB" id="5804959at2759"/>
<proteinExistence type="predicted"/>
<dbReference type="EMBL" id="MRZV01000911">
    <property type="protein sequence ID" value="PIK42697.1"/>
    <property type="molecule type" value="Genomic_DNA"/>
</dbReference>
<keyword evidence="2" id="KW-1185">Reference proteome</keyword>
<name>A0A2G8K3W5_STIJA</name>
<reference evidence="1 2" key="1">
    <citation type="journal article" date="2017" name="PLoS Biol.">
        <title>The sea cucumber genome provides insights into morphological evolution and visceral regeneration.</title>
        <authorList>
            <person name="Zhang X."/>
            <person name="Sun L."/>
            <person name="Yuan J."/>
            <person name="Sun Y."/>
            <person name="Gao Y."/>
            <person name="Zhang L."/>
            <person name="Li S."/>
            <person name="Dai H."/>
            <person name="Hamel J.F."/>
            <person name="Liu C."/>
            <person name="Yu Y."/>
            <person name="Liu S."/>
            <person name="Lin W."/>
            <person name="Guo K."/>
            <person name="Jin S."/>
            <person name="Xu P."/>
            <person name="Storey K.B."/>
            <person name="Huan P."/>
            <person name="Zhang T."/>
            <person name="Zhou Y."/>
            <person name="Zhang J."/>
            <person name="Lin C."/>
            <person name="Li X."/>
            <person name="Xing L."/>
            <person name="Huo D."/>
            <person name="Sun M."/>
            <person name="Wang L."/>
            <person name="Mercier A."/>
            <person name="Li F."/>
            <person name="Yang H."/>
            <person name="Xiang J."/>
        </authorList>
    </citation>
    <scope>NUCLEOTIDE SEQUENCE [LARGE SCALE GENOMIC DNA]</scope>
    <source>
        <strain evidence="1">Shaxun</strain>
        <tissue evidence="1">Muscle</tissue>
    </source>
</reference>
<sequence length="282" mass="31844">MRIARVENLISSDNVIVEGEDQEFELDVSILVQKGETSRQIYGENLWKLSSWISRQFDGSGEKHSFVDNILSDEQQDQAFLKPKYPPFEFNNLTMVSLNTDDVLCEDFVYLCVNFTIGDDATPQFNLNFTFAPQSDEIYRLISCSLLPLCVGVVVKDLTWTIGAEKAIPGELDDVAITLDVFFRDDTRDLKGDTLWKASLFGSSNEEGTGRRYGQVDQILGPKEDGRTLKKAKPLEFRGLMTKFDLGITGCIPEASHVCVEFTKADNPSPEYTFQFLDRTEN</sequence>
<accession>A0A2G8K3W5</accession>
<dbReference type="Proteomes" id="UP000230750">
    <property type="component" value="Unassembled WGS sequence"/>
</dbReference>